<sequence>MTVSLSSLSDTRSYIYFQIRHFPIHCQLSFLHKLAKGWTNIVSVINHLKMRVPVSFFALLAIVVLHTVNAATVFDPDLDIHWNSFKRTFQKQYTVFEEGARRLIFEDHVNDIVKHNLEFDLGIHKYRKGLNEFADMTHEEFVKTLNGFKGAKLNKSASTFVPPSNIDFPDTVDWRQHGLVTGVKNQGQCGSCWAFSTTGSLEGQHKKKTGKLVSLSEQNLVDCSRPEGNSGCEGGLMDQGFDYIKENGGIDTEESYPYTAEDGTCHFKKSSIGATCSGYVDIPKGDEKALQKAVATIGPISVAIDASQFSFQLYSGGIYDEPNCSTEELDHGVLAVGYGTEDGTDYWLVKNSWGTSWGENGYIKMSRNKNNQCGIATQASYPLV</sequence>
<dbReference type="Pfam" id="PF00112">
    <property type="entry name" value="Peptidase_C1"/>
    <property type="match status" value="1"/>
</dbReference>
<dbReference type="PANTHER" id="PTHR12411">
    <property type="entry name" value="CYSTEINE PROTEASE FAMILY C1-RELATED"/>
    <property type="match status" value="1"/>
</dbReference>
<dbReference type="OrthoDB" id="10253408at2759"/>
<dbReference type="CDD" id="cd02248">
    <property type="entry name" value="Peptidase_C1A"/>
    <property type="match status" value="1"/>
</dbReference>
<evidence type="ECO:0000259" key="8">
    <source>
        <dbReference type="SMART" id="SM00848"/>
    </source>
</evidence>
<keyword evidence="2" id="KW-0645">Protease</keyword>
<dbReference type="AlphaFoldDB" id="A0A087UR18"/>
<dbReference type="OMA" id="MTHAEYL"/>
<name>A0A087UR18_STEMI</name>
<evidence type="ECO:0000313" key="9">
    <source>
        <dbReference type="EMBL" id="KFM79807.1"/>
    </source>
</evidence>
<keyword evidence="3" id="KW-0378">Hydrolase</keyword>
<dbReference type="InterPro" id="IPR025660">
    <property type="entry name" value="Pept_his_AS"/>
</dbReference>
<dbReference type="EMBL" id="KK121144">
    <property type="protein sequence ID" value="KFM79807.1"/>
    <property type="molecule type" value="Genomic_DNA"/>
</dbReference>
<dbReference type="SUPFAM" id="SSF54001">
    <property type="entry name" value="Cysteine proteinases"/>
    <property type="match status" value="1"/>
</dbReference>
<dbReference type="SMART" id="SM00848">
    <property type="entry name" value="Inhibitor_I29"/>
    <property type="match status" value="1"/>
</dbReference>
<gene>
    <name evidence="9" type="ORF">X975_15117</name>
</gene>
<keyword evidence="10" id="KW-1185">Reference proteome</keyword>
<reference evidence="9 10" key="1">
    <citation type="submission" date="2013-11" db="EMBL/GenBank/DDBJ databases">
        <title>Genome sequencing of Stegodyphus mimosarum.</title>
        <authorList>
            <person name="Bechsgaard J."/>
        </authorList>
    </citation>
    <scope>NUCLEOTIDE SEQUENCE [LARGE SCALE GENOMIC DNA]</scope>
</reference>
<evidence type="ECO:0000256" key="3">
    <source>
        <dbReference type="ARBA" id="ARBA00022801"/>
    </source>
</evidence>
<keyword evidence="6" id="KW-1015">Disulfide bond</keyword>
<proteinExistence type="inferred from homology"/>
<dbReference type="InterPro" id="IPR025661">
    <property type="entry name" value="Pept_asp_AS"/>
</dbReference>
<dbReference type="InterPro" id="IPR000169">
    <property type="entry name" value="Pept_cys_AS"/>
</dbReference>
<dbReference type="STRING" id="407821.A0A087UR18"/>
<evidence type="ECO:0000313" key="10">
    <source>
        <dbReference type="Proteomes" id="UP000054359"/>
    </source>
</evidence>
<keyword evidence="4" id="KW-0788">Thiol protease</keyword>
<dbReference type="InterPro" id="IPR013201">
    <property type="entry name" value="Prot_inhib_I29"/>
</dbReference>
<dbReference type="GO" id="GO:0008234">
    <property type="term" value="F:cysteine-type peptidase activity"/>
    <property type="evidence" value="ECO:0007669"/>
    <property type="project" value="UniProtKB-KW"/>
</dbReference>
<evidence type="ECO:0000256" key="5">
    <source>
        <dbReference type="ARBA" id="ARBA00023145"/>
    </source>
</evidence>
<dbReference type="InterPro" id="IPR039417">
    <property type="entry name" value="Peptidase_C1A_papain-like"/>
</dbReference>
<dbReference type="InterPro" id="IPR013128">
    <property type="entry name" value="Peptidase_C1A"/>
</dbReference>
<accession>A0A087UR18</accession>
<dbReference type="PROSITE" id="PS00139">
    <property type="entry name" value="THIOL_PROTEASE_CYS"/>
    <property type="match status" value="1"/>
</dbReference>
<evidence type="ECO:0000256" key="2">
    <source>
        <dbReference type="ARBA" id="ARBA00022670"/>
    </source>
</evidence>
<comment type="similarity">
    <text evidence="1">Belongs to the peptidase C1 family.</text>
</comment>
<feature type="domain" description="Cathepsin propeptide inhibitor" evidence="8">
    <location>
        <begin position="82"/>
        <end position="141"/>
    </location>
</feature>
<keyword evidence="5" id="KW-0865">Zymogen</keyword>
<protein>
    <submittedName>
        <fullName evidence="9">Cathepsin L</fullName>
    </submittedName>
</protein>
<evidence type="ECO:0000259" key="7">
    <source>
        <dbReference type="SMART" id="SM00645"/>
    </source>
</evidence>
<dbReference type="GO" id="GO:0006508">
    <property type="term" value="P:proteolysis"/>
    <property type="evidence" value="ECO:0007669"/>
    <property type="project" value="UniProtKB-KW"/>
</dbReference>
<dbReference type="PRINTS" id="PR00705">
    <property type="entry name" value="PAPAIN"/>
</dbReference>
<dbReference type="FunFam" id="3.90.70.10:FF:000006">
    <property type="entry name" value="Cathepsin S"/>
    <property type="match status" value="1"/>
</dbReference>
<dbReference type="Pfam" id="PF08246">
    <property type="entry name" value="Inhibitor_I29"/>
    <property type="match status" value="1"/>
</dbReference>
<dbReference type="PROSITE" id="PS00639">
    <property type="entry name" value="THIOL_PROTEASE_HIS"/>
    <property type="match status" value="1"/>
</dbReference>
<evidence type="ECO:0000256" key="6">
    <source>
        <dbReference type="ARBA" id="ARBA00023157"/>
    </source>
</evidence>
<dbReference type="PROSITE" id="PS00640">
    <property type="entry name" value="THIOL_PROTEASE_ASN"/>
    <property type="match status" value="1"/>
</dbReference>
<dbReference type="SMART" id="SM00645">
    <property type="entry name" value="Pept_C1"/>
    <property type="match status" value="1"/>
</dbReference>
<evidence type="ECO:0000256" key="1">
    <source>
        <dbReference type="ARBA" id="ARBA00008455"/>
    </source>
</evidence>
<evidence type="ECO:0000256" key="4">
    <source>
        <dbReference type="ARBA" id="ARBA00022807"/>
    </source>
</evidence>
<dbReference type="Gene3D" id="3.90.70.10">
    <property type="entry name" value="Cysteine proteinases"/>
    <property type="match status" value="1"/>
</dbReference>
<dbReference type="InterPro" id="IPR000668">
    <property type="entry name" value="Peptidase_C1A_C"/>
</dbReference>
<dbReference type="InterPro" id="IPR038765">
    <property type="entry name" value="Papain-like_cys_pep_sf"/>
</dbReference>
<feature type="domain" description="Peptidase C1A papain C-terminal" evidence="7">
    <location>
        <begin position="168"/>
        <end position="383"/>
    </location>
</feature>
<organism evidence="9 10">
    <name type="scientific">Stegodyphus mimosarum</name>
    <name type="common">African social velvet spider</name>
    <dbReference type="NCBI Taxonomy" id="407821"/>
    <lineage>
        <taxon>Eukaryota</taxon>
        <taxon>Metazoa</taxon>
        <taxon>Ecdysozoa</taxon>
        <taxon>Arthropoda</taxon>
        <taxon>Chelicerata</taxon>
        <taxon>Arachnida</taxon>
        <taxon>Araneae</taxon>
        <taxon>Araneomorphae</taxon>
        <taxon>Entelegynae</taxon>
        <taxon>Eresoidea</taxon>
        <taxon>Eresidae</taxon>
        <taxon>Stegodyphus</taxon>
    </lineage>
</organism>
<feature type="non-terminal residue" evidence="9">
    <location>
        <position position="384"/>
    </location>
</feature>
<dbReference type="Proteomes" id="UP000054359">
    <property type="component" value="Unassembled WGS sequence"/>
</dbReference>